<dbReference type="InterPro" id="IPR018060">
    <property type="entry name" value="HTH_AraC"/>
</dbReference>
<dbReference type="PANTHER" id="PTHR47894:SF1">
    <property type="entry name" value="HTH-TYPE TRANSCRIPTIONAL REGULATOR VQSM"/>
    <property type="match status" value="1"/>
</dbReference>
<dbReference type="Pfam" id="PF12625">
    <property type="entry name" value="Arabinose_bd"/>
    <property type="match status" value="1"/>
</dbReference>
<dbReference type="AlphaFoldDB" id="A0A5C6C9A9"/>
<dbReference type="GO" id="GO:0005829">
    <property type="term" value="C:cytosol"/>
    <property type="evidence" value="ECO:0007669"/>
    <property type="project" value="TreeGrafter"/>
</dbReference>
<dbReference type="EMBL" id="SJPS01000014">
    <property type="protein sequence ID" value="TWU20738.1"/>
    <property type="molecule type" value="Genomic_DNA"/>
</dbReference>
<feature type="domain" description="HTH araC/xylS-type" evidence="4">
    <location>
        <begin position="263"/>
        <end position="362"/>
    </location>
</feature>
<evidence type="ECO:0000256" key="1">
    <source>
        <dbReference type="ARBA" id="ARBA00023015"/>
    </source>
</evidence>
<evidence type="ECO:0000313" key="5">
    <source>
        <dbReference type="EMBL" id="TWU20738.1"/>
    </source>
</evidence>
<dbReference type="SUPFAM" id="SSF46689">
    <property type="entry name" value="Homeodomain-like"/>
    <property type="match status" value="1"/>
</dbReference>
<dbReference type="Gene3D" id="1.10.10.60">
    <property type="entry name" value="Homeodomain-like"/>
    <property type="match status" value="1"/>
</dbReference>
<reference evidence="5 6" key="1">
    <citation type="submission" date="2019-02" db="EMBL/GenBank/DDBJ databases">
        <title>Deep-cultivation of Planctomycetes and their phenomic and genomic characterization uncovers novel biology.</title>
        <authorList>
            <person name="Wiegand S."/>
            <person name="Jogler M."/>
            <person name="Boedeker C."/>
            <person name="Pinto D."/>
            <person name="Vollmers J."/>
            <person name="Rivas-Marin E."/>
            <person name="Kohn T."/>
            <person name="Peeters S.H."/>
            <person name="Heuer A."/>
            <person name="Rast P."/>
            <person name="Oberbeckmann S."/>
            <person name="Bunk B."/>
            <person name="Jeske O."/>
            <person name="Meyerdierks A."/>
            <person name="Storesund J.E."/>
            <person name="Kallscheuer N."/>
            <person name="Luecker S."/>
            <person name="Lage O.M."/>
            <person name="Pohl T."/>
            <person name="Merkel B.J."/>
            <person name="Hornburger P."/>
            <person name="Mueller R.-W."/>
            <person name="Bruemmer F."/>
            <person name="Labrenz M."/>
            <person name="Spormann A.M."/>
            <person name="Op Den Camp H."/>
            <person name="Overmann J."/>
            <person name="Amann R."/>
            <person name="Jetten M.S.M."/>
            <person name="Mascher T."/>
            <person name="Medema M.H."/>
            <person name="Devos D.P."/>
            <person name="Kaster A.-K."/>
            <person name="Ovreas L."/>
            <person name="Rohde M."/>
            <person name="Galperin M.Y."/>
            <person name="Jogler C."/>
        </authorList>
    </citation>
    <scope>NUCLEOTIDE SEQUENCE [LARGE SCALE GENOMIC DNA]</scope>
    <source>
        <strain evidence="5 6">Pla144</strain>
    </source>
</reference>
<dbReference type="GO" id="GO:0000976">
    <property type="term" value="F:transcription cis-regulatory region binding"/>
    <property type="evidence" value="ECO:0007669"/>
    <property type="project" value="TreeGrafter"/>
</dbReference>
<evidence type="ECO:0000259" key="4">
    <source>
        <dbReference type="PROSITE" id="PS01124"/>
    </source>
</evidence>
<dbReference type="RefSeq" id="WP_146453115.1">
    <property type="nucleotide sequence ID" value="NZ_SJPS01000014.1"/>
</dbReference>
<keyword evidence="2" id="KW-0238">DNA-binding</keyword>
<sequence>MLHLTLSEFGGGRNTPNALISAHFNYPAVGCRMFIELFDARALAPLVSILDRNGIRTESLLDRRRIPAELIEAGGWISKRQAYDFTFDVVQQTRCPHAVFLAYLDFQLEHLGPIADAIKSCKTVKEGLDVAIQLGSIAYEGSEFRLKIEGDTTWLSYREPNVVSVGQPFISDMTLMVYYHLIRTFVDYDWRPKQLRTRGLLCERHCSLEIFEECQTEFHPNDSALAFPTEFLSRRLPWQGSATNFDATEAWLFGPEDIEPIADALYRLIASRFPYRRLPTLDQLALLVGVSPATLKRQLASEGTTYSRLLDRIRYDVACDMLSIPKMTIQEIAQELGYSGTNNFTRSFRRMTGVTPGQFRRQQFRDEN</sequence>
<dbReference type="InterPro" id="IPR020449">
    <property type="entry name" value="Tscrpt_reg_AraC-type_HTH"/>
</dbReference>
<comment type="caution">
    <text evidence="5">The sequence shown here is derived from an EMBL/GenBank/DDBJ whole genome shotgun (WGS) entry which is preliminary data.</text>
</comment>
<dbReference type="PROSITE" id="PS01124">
    <property type="entry name" value="HTH_ARAC_FAMILY_2"/>
    <property type="match status" value="1"/>
</dbReference>
<protein>
    <submittedName>
        <fullName evidence="5">Urease operon transcriptional activator</fullName>
    </submittedName>
</protein>
<dbReference type="Pfam" id="PF12833">
    <property type="entry name" value="HTH_18"/>
    <property type="match status" value="1"/>
</dbReference>
<keyword evidence="6" id="KW-1185">Reference proteome</keyword>
<proteinExistence type="predicted"/>
<evidence type="ECO:0000256" key="2">
    <source>
        <dbReference type="ARBA" id="ARBA00023125"/>
    </source>
</evidence>
<dbReference type="InterPro" id="IPR032687">
    <property type="entry name" value="AraC-type_N"/>
</dbReference>
<dbReference type="GO" id="GO:0003700">
    <property type="term" value="F:DNA-binding transcription factor activity"/>
    <property type="evidence" value="ECO:0007669"/>
    <property type="project" value="InterPro"/>
</dbReference>
<keyword evidence="1" id="KW-0805">Transcription regulation</keyword>
<gene>
    <name evidence="5" type="primary">ureR</name>
    <name evidence="5" type="ORF">Pla144_49050</name>
</gene>
<accession>A0A5C6C9A9</accession>
<organism evidence="5 6">
    <name type="scientific">Bythopirellula polymerisocia</name>
    <dbReference type="NCBI Taxonomy" id="2528003"/>
    <lineage>
        <taxon>Bacteria</taxon>
        <taxon>Pseudomonadati</taxon>
        <taxon>Planctomycetota</taxon>
        <taxon>Planctomycetia</taxon>
        <taxon>Pirellulales</taxon>
        <taxon>Lacipirellulaceae</taxon>
        <taxon>Bythopirellula</taxon>
    </lineage>
</organism>
<dbReference type="PRINTS" id="PR00032">
    <property type="entry name" value="HTHARAC"/>
</dbReference>
<name>A0A5C6C9A9_9BACT</name>
<evidence type="ECO:0000256" key="3">
    <source>
        <dbReference type="ARBA" id="ARBA00023163"/>
    </source>
</evidence>
<dbReference type="Proteomes" id="UP000318437">
    <property type="component" value="Unassembled WGS sequence"/>
</dbReference>
<dbReference type="InterPro" id="IPR009057">
    <property type="entry name" value="Homeodomain-like_sf"/>
</dbReference>
<evidence type="ECO:0000313" key="6">
    <source>
        <dbReference type="Proteomes" id="UP000318437"/>
    </source>
</evidence>
<dbReference type="PANTHER" id="PTHR47894">
    <property type="entry name" value="HTH-TYPE TRANSCRIPTIONAL REGULATOR GADX"/>
    <property type="match status" value="1"/>
</dbReference>
<dbReference type="SMART" id="SM00342">
    <property type="entry name" value="HTH_ARAC"/>
    <property type="match status" value="1"/>
</dbReference>
<keyword evidence="3" id="KW-0804">Transcription</keyword>
<dbReference type="OrthoDB" id="368621at2"/>